<evidence type="ECO:0000313" key="1">
    <source>
        <dbReference type="EMBL" id="PKI58272.1"/>
    </source>
</evidence>
<name>A0A2I0JPQ6_PUNGR</name>
<dbReference type="AlphaFoldDB" id="A0A2I0JPQ6"/>
<dbReference type="EMBL" id="PGOL01001411">
    <property type="protein sequence ID" value="PKI58272.1"/>
    <property type="molecule type" value="Genomic_DNA"/>
</dbReference>
<accession>A0A2I0JPQ6</accession>
<evidence type="ECO:0000313" key="2">
    <source>
        <dbReference type="Proteomes" id="UP000233551"/>
    </source>
</evidence>
<sequence length="155" mass="17119">MDPRDFSTKSANLGLIKSVFSRISTIRPSIRTTSFEYATNRDPSFLPVSPLRPWDPRDAQGQPQLALAALSMLSCTLSPKYPREVDFTISGEDRVPGCPIVHLSPLPRLCTSGHVQPHVPIRPNVLPLHPSIHPSVQPSHPTLEHFPDSFVVSRG</sequence>
<keyword evidence="2" id="KW-1185">Reference proteome</keyword>
<organism evidence="1 2">
    <name type="scientific">Punica granatum</name>
    <name type="common">Pomegranate</name>
    <dbReference type="NCBI Taxonomy" id="22663"/>
    <lineage>
        <taxon>Eukaryota</taxon>
        <taxon>Viridiplantae</taxon>
        <taxon>Streptophyta</taxon>
        <taxon>Embryophyta</taxon>
        <taxon>Tracheophyta</taxon>
        <taxon>Spermatophyta</taxon>
        <taxon>Magnoliopsida</taxon>
        <taxon>eudicotyledons</taxon>
        <taxon>Gunneridae</taxon>
        <taxon>Pentapetalae</taxon>
        <taxon>rosids</taxon>
        <taxon>malvids</taxon>
        <taxon>Myrtales</taxon>
        <taxon>Lythraceae</taxon>
        <taxon>Punica</taxon>
    </lineage>
</organism>
<protein>
    <submittedName>
        <fullName evidence="1">Uncharacterized protein</fullName>
    </submittedName>
</protein>
<reference evidence="1 2" key="1">
    <citation type="submission" date="2017-11" db="EMBL/GenBank/DDBJ databases">
        <title>De-novo sequencing of pomegranate (Punica granatum L.) genome.</title>
        <authorList>
            <person name="Akparov Z."/>
            <person name="Amiraslanov A."/>
            <person name="Hajiyeva S."/>
            <person name="Abbasov M."/>
            <person name="Kaur K."/>
            <person name="Hamwieh A."/>
            <person name="Solovyev V."/>
            <person name="Salamov A."/>
            <person name="Braich B."/>
            <person name="Kosarev P."/>
            <person name="Mahmoud A."/>
            <person name="Hajiyev E."/>
            <person name="Babayeva S."/>
            <person name="Izzatullayeva V."/>
            <person name="Mammadov A."/>
            <person name="Mammadov A."/>
            <person name="Sharifova S."/>
            <person name="Ojaghi J."/>
            <person name="Eynullazada K."/>
            <person name="Bayramov B."/>
            <person name="Abdulazimova A."/>
            <person name="Shahmuradov I."/>
        </authorList>
    </citation>
    <scope>NUCLEOTIDE SEQUENCE [LARGE SCALE GENOMIC DNA]</scope>
    <source>
        <strain evidence="2">cv. AG2017</strain>
        <tissue evidence="1">Leaf</tissue>
    </source>
</reference>
<dbReference type="Proteomes" id="UP000233551">
    <property type="component" value="Unassembled WGS sequence"/>
</dbReference>
<proteinExistence type="predicted"/>
<comment type="caution">
    <text evidence="1">The sequence shown here is derived from an EMBL/GenBank/DDBJ whole genome shotgun (WGS) entry which is preliminary data.</text>
</comment>
<gene>
    <name evidence="1" type="ORF">CRG98_021354</name>
</gene>